<feature type="region of interest" description="Disordered" evidence="1">
    <location>
        <begin position="27"/>
        <end position="53"/>
    </location>
</feature>
<sequence>MIFKCLTCKFAIDFDCADAVESDDVVVSDDPIENSDDAVESDDAVVSDDPIEN</sequence>
<dbReference type="AlphaFoldDB" id="A0A699XTN1"/>
<gene>
    <name evidence="2" type="ORF">Tci_935006</name>
</gene>
<accession>A0A699XTN1</accession>
<reference evidence="2" key="1">
    <citation type="journal article" date="2019" name="Sci. Rep.">
        <title>Draft genome of Tanacetum cinerariifolium, the natural source of mosquito coil.</title>
        <authorList>
            <person name="Yamashiro T."/>
            <person name="Shiraishi A."/>
            <person name="Satake H."/>
            <person name="Nakayama K."/>
        </authorList>
    </citation>
    <scope>NUCLEOTIDE SEQUENCE</scope>
</reference>
<comment type="caution">
    <text evidence="2">The sequence shown here is derived from an EMBL/GenBank/DDBJ whole genome shotgun (WGS) entry which is preliminary data.</text>
</comment>
<name>A0A699XTN1_TANCI</name>
<protein>
    <submittedName>
        <fullName evidence="2">Uncharacterized protein</fullName>
    </submittedName>
</protein>
<dbReference type="EMBL" id="BKCJ011957083">
    <property type="protein sequence ID" value="GFD63037.1"/>
    <property type="molecule type" value="Genomic_DNA"/>
</dbReference>
<proteinExistence type="predicted"/>
<organism evidence="2">
    <name type="scientific">Tanacetum cinerariifolium</name>
    <name type="common">Dalmatian daisy</name>
    <name type="synonym">Chrysanthemum cinerariifolium</name>
    <dbReference type="NCBI Taxonomy" id="118510"/>
    <lineage>
        <taxon>Eukaryota</taxon>
        <taxon>Viridiplantae</taxon>
        <taxon>Streptophyta</taxon>
        <taxon>Embryophyta</taxon>
        <taxon>Tracheophyta</taxon>
        <taxon>Spermatophyta</taxon>
        <taxon>Magnoliopsida</taxon>
        <taxon>eudicotyledons</taxon>
        <taxon>Gunneridae</taxon>
        <taxon>Pentapetalae</taxon>
        <taxon>asterids</taxon>
        <taxon>campanulids</taxon>
        <taxon>Asterales</taxon>
        <taxon>Asteraceae</taxon>
        <taxon>Asteroideae</taxon>
        <taxon>Anthemideae</taxon>
        <taxon>Anthemidinae</taxon>
        <taxon>Tanacetum</taxon>
    </lineage>
</organism>
<evidence type="ECO:0000256" key="1">
    <source>
        <dbReference type="SAM" id="MobiDB-lite"/>
    </source>
</evidence>
<feature type="non-terminal residue" evidence="2">
    <location>
        <position position="53"/>
    </location>
</feature>
<evidence type="ECO:0000313" key="2">
    <source>
        <dbReference type="EMBL" id="GFD63037.1"/>
    </source>
</evidence>